<evidence type="ECO:0000313" key="3">
    <source>
        <dbReference type="Proteomes" id="UP000244924"/>
    </source>
</evidence>
<evidence type="ECO:0008006" key="4">
    <source>
        <dbReference type="Google" id="ProtNLM"/>
    </source>
</evidence>
<dbReference type="OrthoDB" id="6398605at2"/>
<dbReference type="RefSeq" id="WP_108854543.1">
    <property type="nucleotide sequence ID" value="NZ_OMOQ01000003.1"/>
</dbReference>
<reference evidence="2 3" key="1">
    <citation type="submission" date="2018-03" db="EMBL/GenBank/DDBJ databases">
        <authorList>
            <person name="Keele B.F."/>
        </authorList>
    </citation>
    <scope>NUCLEOTIDE SEQUENCE [LARGE SCALE GENOMIC DNA]</scope>
    <source>
        <strain evidence="2 3">CECT 8626</strain>
    </source>
</reference>
<proteinExistence type="predicted"/>
<keyword evidence="1" id="KW-0732">Signal</keyword>
<organism evidence="2 3">
    <name type="scientific">Albidovulum aquaemixtae</name>
    <dbReference type="NCBI Taxonomy" id="1542388"/>
    <lineage>
        <taxon>Bacteria</taxon>
        <taxon>Pseudomonadati</taxon>
        <taxon>Pseudomonadota</taxon>
        <taxon>Alphaproteobacteria</taxon>
        <taxon>Rhodobacterales</taxon>
        <taxon>Paracoccaceae</taxon>
        <taxon>Albidovulum</taxon>
    </lineage>
</organism>
<protein>
    <recommendedName>
        <fullName evidence="4">Fibronectin type-III domain-containing protein</fullName>
    </recommendedName>
</protein>
<keyword evidence="3" id="KW-1185">Reference proteome</keyword>
<dbReference type="Proteomes" id="UP000244924">
    <property type="component" value="Unassembled WGS sequence"/>
</dbReference>
<dbReference type="EMBL" id="OMOQ01000003">
    <property type="protein sequence ID" value="SPH24557.1"/>
    <property type="molecule type" value="Genomic_DNA"/>
</dbReference>
<evidence type="ECO:0000256" key="1">
    <source>
        <dbReference type="SAM" id="SignalP"/>
    </source>
</evidence>
<sequence>MTRLTLALLPFLLAAVAQAEPCELTGQTTEPIPEAKLFIENNAGDGDMGVHGQFDSHGWQELCLFDPAGDMIVHVSPERSFRDLGLSGVFWESVEPVYGDWGYDDLKTDFPEGEYGVRAVGLDGTMQVGTARFTTVVPSMPVITAPTTVPDAMSPGMPMIPVSDMEVTWLPVTTSVDGRPVDIVAFQLTVVKENHTDPDATSRPAFSVHLSGDATGFTVPASFFDTNSLYELEVLAIERSGNRTIGGASFFRTE</sequence>
<feature type="signal peptide" evidence="1">
    <location>
        <begin position="1"/>
        <end position="19"/>
    </location>
</feature>
<gene>
    <name evidence="2" type="ORF">DEA8626_03609</name>
</gene>
<accession>A0A2R8BMA6</accession>
<dbReference type="AlphaFoldDB" id="A0A2R8BMA6"/>
<evidence type="ECO:0000313" key="2">
    <source>
        <dbReference type="EMBL" id="SPH24557.1"/>
    </source>
</evidence>
<feature type="chain" id="PRO_5015315100" description="Fibronectin type-III domain-containing protein" evidence="1">
    <location>
        <begin position="20"/>
        <end position="254"/>
    </location>
</feature>
<name>A0A2R8BMA6_9RHOB</name>